<keyword evidence="2" id="KW-0479">Metal-binding</keyword>
<dbReference type="Proteomes" id="UP000694844">
    <property type="component" value="Chromosome 9"/>
</dbReference>
<evidence type="ECO:0000256" key="1">
    <source>
        <dbReference type="ARBA" id="ARBA00022737"/>
    </source>
</evidence>
<evidence type="ECO:0000259" key="5">
    <source>
        <dbReference type="PROSITE" id="PS50119"/>
    </source>
</evidence>
<dbReference type="OrthoDB" id="6128620at2759"/>
<dbReference type="Pfam" id="PF00643">
    <property type="entry name" value="zf-B_box"/>
    <property type="match status" value="1"/>
</dbReference>
<dbReference type="InterPro" id="IPR047153">
    <property type="entry name" value="TRIM45/56/19-like"/>
</dbReference>
<evidence type="ECO:0000256" key="4">
    <source>
        <dbReference type="SAM" id="Coils"/>
    </source>
</evidence>
<dbReference type="AlphaFoldDB" id="A0A8B8BMT6"/>
<keyword evidence="1" id="KW-0677">Repeat</keyword>
<dbReference type="RefSeq" id="XP_022304657.1">
    <property type="nucleotide sequence ID" value="XM_022448949.1"/>
</dbReference>
<organism evidence="6 7">
    <name type="scientific">Crassostrea virginica</name>
    <name type="common">Eastern oyster</name>
    <dbReference type="NCBI Taxonomy" id="6565"/>
    <lineage>
        <taxon>Eukaryota</taxon>
        <taxon>Metazoa</taxon>
        <taxon>Spiralia</taxon>
        <taxon>Lophotrochozoa</taxon>
        <taxon>Mollusca</taxon>
        <taxon>Bivalvia</taxon>
        <taxon>Autobranchia</taxon>
        <taxon>Pteriomorphia</taxon>
        <taxon>Ostreida</taxon>
        <taxon>Ostreoidea</taxon>
        <taxon>Ostreidae</taxon>
        <taxon>Crassostrea</taxon>
    </lineage>
</organism>
<proteinExistence type="predicted"/>
<dbReference type="PROSITE" id="PS51125">
    <property type="entry name" value="NHL"/>
    <property type="match status" value="1"/>
</dbReference>
<keyword evidence="2" id="KW-0863">Zinc-finger</keyword>
<accession>A0A8B8BMT6</accession>
<protein>
    <submittedName>
        <fullName evidence="7">Uncharacterized protein LOC111111801</fullName>
    </submittedName>
</protein>
<dbReference type="GO" id="GO:0008270">
    <property type="term" value="F:zinc ion binding"/>
    <property type="evidence" value="ECO:0007669"/>
    <property type="project" value="UniProtKB-KW"/>
</dbReference>
<dbReference type="InterPro" id="IPR011042">
    <property type="entry name" value="6-blade_b-propeller_TolB-like"/>
</dbReference>
<dbReference type="SUPFAM" id="SSF101898">
    <property type="entry name" value="NHL repeat"/>
    <property type="match status" value="1"/>
</dbReference>
<sequence length="548" mass="63404">MDPHFRSLDVLRYHLCETTVPQYHCDLCHFDLCKACAGTHLLDESREHKIVPIKQRESQSPEYPKCSKHPARQCELFCEPCDVSICVHCAASDEHKQHEFIDILTKIENKKEKIKIDLQELERSIYSKYQEAALKIQLMKNEVKENTRKLSIALRRQGKIWHRKITSVIWNLQSIINESQSALLDSLLKEESKLSHRITEIAERILELMKIQESNDACLISRYKSRIDEFQNSLPVFLLPFRTFAPRKSTENYEVKLSDVFIATKESIYVKELPGAESSPQDRTLLNQPKVLGDIRIDFDTMYSVKCKNDEEIWTCGADKVLKLYNLHGELIESTETKNGNHPWDIAITQDRELLYTYYKNGTVNILRNGKVEELIRVYGWNPCNICFTINGDLLVFMNSYAKIQSKVVRYSAYTEIQNIQWDDWGYPIFSAGNINYLTENKNLDICVADRKACTVVVVNVDGKVRFKYVGVTREAFDPVGISTDSQARILISDCYNNRIHIIDQDGQFLSYIHNCGLEHPFGLCVDSKDKLFVAQEKKGVKVIQYCK</sequence>
<dbReference type="InterPro" id="IPR001258">
    <property type="entry name" value="NHL_repeat"/>
</dbReference>
<keyword evidence="6" id="KW-1185">Reference proteome</keyword>
<dbReference type="CDD" id="cd19756">
    <property type="entry name" value="Bbox2"/>
    <property type="match status" value="1"/>
</dbReference>
<evidence type="ECO:0000313" key="6">
    <source>
        <dbReference type="Proteomes" id="UP000694844"/>
    </source>
</evidence>
<evidence type="ECO:0000256" key="2">
    <source>
        <dbReference type="PROSITE-ProRule" id="PRU00024"/>
    </source>
</evidence>
<dbReference type="InterPro" id="IPR000315">
    <property type="entry name" value="Znf_B-box"/>
</dbReference>
<name>A0A8B8BMT6_CRAVI</name>
<feature type="coiled-coil region" evidence="4">
    <location>
        <begin position="104"/>
        <end position="149"/>
    </location>
</feature>
<evidence type="ECO:0000313" key="7">
    <source>
        <dbReference type="RefSeq" id="XP_022304657.1"/>
    </source>
</evidence>
<dbReference type="PANTHER" id="PTHR25462:SF296">
    <property type="entry name" value="MEIOTIC P26, ISOFORM F"/>
    <property type="match status" value="1"/>
</dbReference>
<keyword evidence="4" id="KW-0175">Coiled coil</keyword>
<dbReference type="KEGG" id="cvn:111111801"/>
<gene>
    <name evidence="7" type="primary">LOC111111801</name>
</gene>
<feature type="domain" description="B box-type" evidence="5">
    <location>
        <begin position="66"/>
        <end position="103"/>
    </location>
</feature>
<feature type="repeat" description="NHL" evidence="3">
    <location>
        <begin position="479"/>
        <end position="506"/>
    </location>
</feature>
<keyword evidence="2" id="KW-0862">Zinc</keyword>
<dbReference type="PROSITE" id="PS50119">
    <property type="entry name" value="ZF_BBOX"/>
    <property type="match status" value="1"/>
</dbReference>
<reference evidence="7" key="1">
    <citation type="submission" date="2025-08" db="UniProtKB">
        <authorList>
            <consortium name="RefSeq"/>
        </authorList>
    </citation>
    <scope>IDENTIFICATION</scope>
    <source>
        <tissue evidence="7">Whole sample</tissue>
    </source>
</reference>
<dbReference type="PANTHER" id="PTHR25462">
    <property type="entry name" value="BONUS, ISOFORM C-RELATED"/>
    <property type="match status" value="1"/>
</dbReference>
<dbReference type="SUPFAM" id="SSF57845">
    <property type="entry name" value="B-box zinc-binding domain"/>
    <property type="match status" value="1"/>
</dbReference>
<dbReference type="GeneID" id="111111801"/>
<dbReference type="Gene3D" id="2.120.10.30">
    <property type="entry name" value="TolB, C-terminal domain"/>
    <property type="match status" value="1"/>
</dbReference>
<dbReference type="SMART" id="SM00336">
    <property type="entry name" value="BBOX"/>
    <property type="match status" value="1"/>
</dbReference>
<evidence type="ECO:0000256" key="3">
    <source>
        <dbReference type="PROSITE-ProRule" id="PRU00504"/>
    </source>
</evidence>
<dbReference type="Gene3D" id="3.30.160.60">
    <property type="entry name" value="Classic Zinc Finger"/>
    <property type="match status" value="1"/>
</dbReference>